<comment type="caution">
    <text evidence="2">The sequence shown here is derived from an EMBL/GenBank/DDBJ whole genome shotgun (WGS) entry which is preliminary data.</text>
</comment>
<keyword evidence="1" id="KW-0472">Membrane</keyword>
<accession>A0A4S2BC46</accession>
<protein>
    <submittedName>
        <fullName evidence="2">Uncharacterized protein</fullName>
    </submittedName>
</protein>
<proteinExistence type="predicted"/>
<feature type="transmembrane region" description="Helical" evidence="1">
    <location>
        <begin position="84"/>
        <end position="102"/>
    </location>
</feature>
<dbReference type="Proteomes" id="UP000309117">
    <property type="component" value="Unassembled WGS sequence"/>
</dbReference>
<dbReference type="EMBL" id="SRYV01000016">
    <property type="protein sequence ID" value="TGY12007.1"/>
    <property type="molecule type" value="Genomic_DNA"/>
</dbReference>
<keyword evidence="1" id="KW-1133">Transmembrane helix</keyword>
<evidence type="ECO:0000313" key="2">
    <source>
        <dbReference type="EMBL" id="TGY12007.1"/>
    </source>
</evidence>
<dbReference type="GeneID" id="75117311"/>
<dbReference type="RefSeq" id="WP_004040192.1">
    <property type="nucleotide sequence ID" value="NZ_AQFR02000003.1"/>
</dbReference>
<feature type="transmembrane region" description="Helical" evidence="1">
    <location>
        <begin position="35"/>
        <end position="52"/>
    </location>
</feature>
<feature type="transmembrane region" description="Helical" evidence="1">
    <location>
        <begin position="57"/>
        <end position="78"/>
    </location>
</feature>
<evidence type="ECO:0000256" key="1">
    <source>
        <dbReference type="SAM" id="Phobius"/>
    </source>
</evidence>
<reference evidence="2 3" key="1">
    <citation type="submission" date="2019-04" db="EMBL/GenBank/DDBJ databases">
        <title>Microbes associate with the intestines of laboratory mice.</title>
        <authorList>
            <person name="Navarre W."/>
            <person name="Wong E."/>
            <person name="Huang K."/>
            <person name="Tropini C."/>
            <person name="Ng K."/>
            <person name="Yu B."/>
        </authorList>
    </citation>
    <scope>NUCLEOTIDE SEQUENCE [LARGE SCALE GENOMIC DNA]</scope>
    <source>
        <strain evidence="2 3">NM61_E11</strain>
    </source>
</reference>
<sequence length="113" mass="12898">MKEIEKSLRYFFLIIALLLSSQVFGSSVSQNGSFFYAIFAIIIFGSGITGLFRKCDLITAGLCIIILLVVIVFCVIMPQLWPLYLLYFAYCLTDGIMCIVRYKKRKNADEENE</sequence>
<evidence type="ECO:0000313" key="3">
    <source>
        <dbReference type="Proteomes" id="UP000309117"/>
    </source>
</evidence>
<organism evidence="2 3">
    <name type="scientific">Lactobacillus intestinalis</name>
    <dbReference type="NCBI Taxonomy" id="151781"/>
    <lineage>
        <taxon>Bacteria</taxon>
        <taxon>Bacillati</taxon>
        <taxon>Bacillota</taxon>
        <taxon>Bacilli</taxon>
        <taxon>Lactobacillales</taxon>
        <taxon>Lactobacillaceae</taxon>
        <taxon>Lactobacillus</taxon>
    </lineage>
</organism>
<dbReference type="AlphaFoldDB" id="A0A4S2BC46"/>
<keyword evidence="1" id="KW-0812">Transmembrane</keyword>
<name>A0A4S2BC46_9LACO</name>
<gene>
    <name evidence="2" type="ORF">E5351_08560</name>
</gene>